<gene>
    <name evidence="2" type="ORF">ACFQBQ_11155</name>
</gene>
<evidence type="ECO:0000313" key="2">
    <source>
        <dbReference type="EMBL" id="MFC6646129.1"/>
    </source>
</evidence>
<reference evidence="3" key="1">
    <citation type="journal article" date="2019" name="Int. J. Syst. Evol. Microbiol.">
        <title>The Global Catalogue of Microorganisms (GCM) 10K type strain sequencing project: providing services to taxonomists for standard genome sequencing and annotation.</title>
        <authorList>
            <consortium name="The Broad Institute Genomics Platform"/>
            <consortium name="The Broad Institute Genome Sequencing Center for Infectious Disease"/>
            <person name="Wu L."/>
            <person name="Ma J."/>
        </authorList>
    </citation>
    <scope>NUCLEOTIDE SEQUENCE [LARGE SCALE GENOMIC DNA]</scope>
    <source>
        <strain evidence="3">CGMCC 1.16026</strain>
    </source>
</reference>
<name>A0ABW1ZAC8_9BACT</name>
<evidence type="ECO:0000313" key="3">
    <source>
        <dbReference type="Proteomes" id="UP001596391"/>
    </source>
</evidence>
<dbReference type="InterPro" id="IPR002347">
    <property type="entry name" value="SDR_fam"/>
</dbReference>
<dbReference type="PRINTS" id="PR00081">
    <property type="entry name" value="GDHRDH"/>
</dbReference>
<dbReference type="InterPro" id="IPR036291">
    <property type="entry name" value="NAD(P)-bd_dom_sf"/>
</dbReference>
<dbReference type="EMBL" id="JBHSWI010000001">
    <property type="protein sequence ID" value="MFC6646129.1"/>
    <property type="molecule type" value="Genomic_DNA"/>
</dbReference>
<dbReference type="SUPFAM" id="SSF51735">
    <property type="entry name" value="NAD(P)-binding Rossmann-fold domains"/>
    <property type="match status" value="1"/>
</dbReference>
<dbReference type="PANTHER" id="PTHR43157">
    <property type="entry name" value="PHOSPHATIDYLINOSITOL-GLYCAN BIOSYNTHESIS CLASS F PROTEIN-RELATED"/>
    <property type="match status" value="1"/>
</dbReference>
<dbReference type="NCBIfam" id="NF004513">
    <property type="entry name" value="PRK05854.1"/>
    <property type="match status" value="1"/>
</dbReference>
<dbReference type="CDD" id="cd05327">
    <property type="entry name" value="retinol-DH_like_SDR_c_like"/>
    <property type="match status" value="1"/>
</dbReference>
<dbReference type="Proteomes" id="UP001596391">
    <property type="component" value="Unassembled WGS sequence"/>
</dbReference>
<dbReference type="NCBIfam" id="NF004846">
    <property type="entry name" value="PRK06197.1"/>
    <property type="match status" value="1"/>
</dbReference>
<dbReference type="PANTHER" id="PTHR43157:SF31">
    <property type="entry name" value="PHOSPHATIDYLINOSITOL-GLYCAN BIOSYNTHESIS CLASS F PROTEIN"/>
    <property type="match status" value="1"/>
</dbReference>
<dbReference type="Pfam" id="PF00106">
    <property type="entry name" value="adh_short"/>
    <property type="match status" value="1"/>
</dbReference>
<proteinExistence type="predicted"/>
<dbReference type="Gene3D" id="3.40.50.720">
    <property type="entry name" value="NAD(P)-binding Rossmann-like Domain"/>
    <property type="match status" value="1"/>
</dbReference>
<organism evidence="2 3">
    <name type="scientific">Granulicella cerasi</name>
    <dbReference type="NCBI Taxonomy" id="741063"/>
    <lineage>
        <taxon>Bacteria</taxon>
        <taxon>Pseudomonadati</taxon>
        <taxon>Acidobacteriota</taxon>
        <taxon>Terriglobia</taxon>
        <taxon>Terriglobales</taxon>
        <taxon>Acidobacteriaceae</taxon>
        <taxon>Granulicella</taxon>
    </lineage>
</organism>
<dbReference type="RefSeq" id="WP_263369827.1">
    <property type="nucleotide sequence ID" value="NZ_JAGSYD010000001.1"/>
</dbReference>
<accession>A0ABW1ZAC8</accession>
<evidence type="ECO:0000256" key="1">
    <source>
        <dbReference type="ARBA" id="ARBA00023002"/>
    </source>
</evidence>
<keyword evidence="3" id="KW-1185">Reference proteome</keyword>
<protein>
    <submittedName>
        <fullName evidence="2">Oxidoreductase</fullName>
    </submittedName>
</protein>
<comment type="caution">
    <text evidence="2">The sequence shown here is derived from an EMBL/GenBank/DDBJ whole genome shotgun (WGS) entry which is preliminary data.</text>
</comment>
<sequence length="310" mass="32969">MKWTAANIPSQTGKTAVVTGANSGIGYQAALELARAGAHVLLGARDVGKGDVAAAKIRAAVPNANVEVVALDMASLSSIHSFAESFAARGVALEILINNAGVMAIKDRELTVDGFEKQMGTNHLGHFALTGLLLPQLLYSRDESSPRVVTVASLAHRGGKIELDNLNAETGYTPWGAYNNSKLANILFARELHRRLQGRALSLKSLAVHPGVSKTNIFQNGLKGKDLKSLIMSSVGGFMMQDDAMGALPTLFAATAPEARGGQYIGPDGFMAFKGYPTVEQPKPQALDDDMARKLWEKSEELTGVKYHGL</sequence>
<keyword evidence="1" id="KW-0560">Oxidoreductase</keyword>